<dbReference type="Proteomes" id="UP000823631">
    <property type="component" value="Unassembled WGS sequence"/>
</dbReference>
<dbReference type="PANTHER" id="PTHR43827">
    <property type="entry name" value="2,5-DIKETO-D-GLUCONIC ACID REDUCTASE"/>
    <property type="match status" value="1"/>
</dbReference>
<dbReference type="PRINTS" id="PR00069">
    <property type="entry name" value="ALDKETRDTASE"/>
</dbReference>
<feature type="binding site" evidence="5">
    <location>
        <position position="111"/>
    </location>
    <ligand>
        <name>substrate</name>
    </ligand>
</feature>
<evidence type="ECO:0000256" key="5">
    <source>
        <dbReference type="PIRSR" id="PIRSR000097-2"/>
    </source>
</evidence>
<dbReference type="EMBL" id="JADINH010000165">
    <property type="protein sequence ID" value="MBO8416259.1"/>
    <property type="molecule type" value="Genomic_DNA"/>
</dbReference>
<feature type="domain" description="NADP-dependent oxidoreductase" evidence="7">
    <location>
        <begin position="22"/>
        <end position="264"/>
    </location>
</feature>
<dbReference type="PANTHER" id="PTHR43827:SF3">
    <property type="entry name" value="NADP-DEPENDENT OXIDOREDUCTASE DOMAIN-CONTAINING PROTEIN"/>
    <property type="match status" value="1"/>
</dbReference>
<protein>
    <submittedName>
        <fullName evidence="8">Aldo/keto reductase</fullName>
    </submittedName>
</protein>
<evidence type="ECO:0000256" key="2">
    <source>
        <dbReference type="ARBA" id="ARBA00022857"/>
    </source>
</evidence>
<evidence type="ECO:0000313" key="8">
    <source>
        <dbReference type="EMBL" id="MBO8416259.1"/>
    </source>
</evidence>
<keyword evidence="2" id="KW-0521">NADP</keyword>
<accession>A0A9D9GTS2</accession>
<comment type="similarity">
    <text evidence="1">Belongs to the aldo/keto reductase family.</text>
</comment>
<dbReference type="SUPFAM" id="SSF51430">
    <property type="entry name" value="NAD(P)-linked oxidoreductase"/>
    <property type="match status" value="1"/>
</dbReference>
<gene>
    <name evidence="8" type="ORF">IAB19_07775</name>
</gene>
<dbReference type="Gene3D" id="3.20.20.100">
    <property type="entry name" value="NADP-dependent oxidoreductase domain"/>
    <property type="match status" value="1"/>
</dbReference>
<organism evidence="8 9">
    <name type="scientific">Candidatus Avisuccinivibrio stercorigallinarum</name>
    <dbReference type="NCBI Taxonomy" id="2840704"/>
    <lineage>
        <taxon>Bacteria</taxon>
        <taxon>Pseudomonadati</taxon>
        <taxon>Pseudomonadota</taxon>
        <taxon>Gammaproteobacteria</taxon>
        <taxon>Aeromonadales</taxon>
        <taxon>Succinivibrionaceae</taxon>
        <taxon>Succinivibrionaceae incertae sedis</taxon>
        <taxon>Candidatus Avisuccinivibrio</taxon>
    </lineage>
</organism>
<proteinExistence type="inferred from homology"/>
<name>A0A9D9GTS2_9GAMM</name>
<evidence type="ECO:0000313" key="9">
    <source>
        <dbReference type="Proteomes" id="UP000823631"/>
    </source>
</evidence>
<reference evidence="8" key="2">
    <citation type="journal article" date="2021" name="PeerJ">
        <title>Extensive microbial diversity within the chicken gut microbiome revealed by metagenomics and culture.</title>
        <authorList>
            <person name="Gilroy R."/>
            <person name="Ravi A."/>
            <person name="Getino M."/>
            <person name="Pursley I."/>
            <person name="Horton D.L."/>
            <person name="Alikhan N.F."/>
            <person name="Baker D."/>
            <person name="Gharbi K."/>
            <person name="Hall N."/>
            <person name="Watson M."/>
            <person name="Adriaenssens E.M."/>
            <person name="Foster-Nyarko E."/>
            <person name="Jarju S."/>
            <person name="Secka A."/>
            <person name="Antonio M."/>
            <person name="Oren A."/>
            <person name="Chaudhuri R.R."/>
            <person name="La Ragione R."/>
            <person name="Hildebrand F."/>
            <person name="Pallen M.J."/>
        </authorList>
    </citation>
    <scope>NUCLEOTIDE SEQUENCE</scope>
    <source>
        <strain evidence="8">17213</strain>
    </source>
</reference>
<dbReference type="PIRSF" id="PIRSF000097">
    <property type="entry name" value="AKR"/>
    <property type="match status" value="1"/>
</dbReference>
<feature type="active site" description="Proton donor" evidence="4">
    <location>
        <position position="55"/>
    </location>
</feature>
<dbReference type="AlphaFoldDB" id="A0A9D9GTS2"/>
<sequence>MSTITLQNGSFHGRDGFVLPAVGLGTYSLHGADCVRAVQQAAALGYRYIDTATFYGNEQEVGRGVRSSGVPRSEIQVATKLYPHEYAYAQTAIDECLRRLDLEYIDVLLLHHPAHNDAAAYRAIEQAVSAGKVHYAAISCYYISEIERFLPQVRLWPALVQNEVHPYYQDTEVVSFLQNKGLIVQAWYPLGGRGYTHSLLADPVIREIAAQTGRTPAQIVLRWNVQHNVAVIPGSSSSEHLKQNLEVTEFELTAEQMQAIDQLERSEKHDWY</sequence>
<evidence type="ECO:0000256" key="4">
    <source>
        <dbReference type="PIRSR" id="PIRSR000097-1"/>
    </source>
</evidence>
<comment type="caution">
    <text evidence="8">The sequence shown here is derived from an EMBL/GenBank/DDBJ whole genome shotgun (WGS) entry which is preliminary data.</text>
</comment>
<dbReference type="InterPro" id="IPR020471">
    <property type="entry name" value="AKR"/>
</dbReference>
<evidence type="ECO:0000256" key="6">
    <source>
        <dbReference type="PIRSR" id="PIRSR000097-3"/>
    </source>
</evidence>
<feature type="site" description="Lowers pKa of active site Tyr" evidence="6">
    <location>
        <position position="80"/>
    </location>
</feature>
<keyword evidence="3" id="KW-0560">Oxidoreductase</keyword>
<evidence type="ECO:0000259" key="7">
    <source>
        <dbReference type="Pfam" id="PF00248"/>
    </source>
</evidence>
<reference evidence="8" key="1">
    <citation type="submission" date="2020-10" db="EMBL/GenBank/DDBJ databases">
        <authorList>
            <person name="Gilroy R."/>
        </authorList>
    </citation>
    <scope>NUCLEOTIDE SEQUENCE</scope>
    <source>
        <strain evidence="8">17213</strain>
    </source>
</reference>
<dbReference type="Pfam" id="PF00248">
    <property type="entry name" value="Aldo_ket_red"/>
    <property type="match status" value="1"/>
</dbReference>
<evidence type="ECO:0000256" key="1">
    <source>
        <dbReference type="ARBA" id="ARBA00007905"/>
    </source>
</evidence>
<dbReference type="GO" id="GO:0016616">
    <property type="term" value="F:oxidoreductase activity, acting on the CH-OH group of donors, NAD or NADP as acceptor"/>
    <property type="evidence" value="ECO:0007669"/>
    <property type="project" value="UniProtKB-ARBA"/>
</dbReference>
<dbReference type="InterPro" id="IPR023210">
    <property type="entry name" value="NADP_OxRdtase_dom"/>
</dbReference>
<dbReference type="InterPro" id="IPR036812">
    <property type="entry name" value="NAD(P)_OxRdtase_dom_sf"/>
</dbReference>
<dbReference type="CDD" id="cd19071">
    <property type="entry name" value="AKR_AKR1-5-like"/>
    <property type="match status" value="1"/>
</dbReference>
<evidence type="ECO:0000256" key="3">
    <source>
        <dbReference type="ARBA" id="ARBA00023002"/>
    </source>
</evidence>